<dbReference type="InterPro" id="IPR045584">
    <property type="entry name" value="Pilin-like"/>
</dbReference>
<protein>
    <submittedName>
        <fullName evidence="2">Uncharacterized protein</fullName>
    </submittedName>
</protein>
<feature type="transmembrane region" description="Helical" evidence="1">
    <location>
        <begin position="6"/>
        <end position="25"/>
    </location>
</feature>
<organism evidence="2">
    <name type="scientific">marine sediment metagenome</name>
    <dbReference type="NCBI Taxonomy" id="412755"/>
    <lineage>
        <taxon>unclassified sequences</taxon>
        <taxon>metagenomes</taxon>
        <taxon>ecological metagenomes</taxon>
    </lineage>
</organism>
<keyword evidence="1" id="KW-0812">Transmembrane</keyword>
<keyword evidence="1" id="KW-0472">Membrane</keyword>
<proteinExistence type="predicted"/>
<evidence type="ECO:0000256" key="1">
    <source>
        <dbReference type="SAM" id="Phobius"/>
    </source>
</evidence>
<dbReference type="SUPFAM" id="SSF54523">
    <property type="entry name" value="Pili subunits"/>
    <property type="match status" value="1"/>
</dbReference>
<comment type="caution">
    <text evidence="2">The sequence shown here is derived from an EMBL/GenBank/DDBJ whole genome shotgun (WGS) entry which is preliminary data.</text>
</comment>
<accession>X1BU78</accession>
<dbReference type="Gene3D" id="3.30.700.10">
    <property type="entry name" value="Glycoprotein, Type 4 Pilin"/>
    <property type="match status" value="1"/>
</dbReference>
<sequence>MIELLVVIAIIGILAIIILVALSSARQKARQASGEATLSAIVPAATMCIDDNSNLNAPGDGNLVCVGSTSSWPPGSGAADWTVGWAAIAATDIDVSDGTFSYNAVGPLNTFTCTESGCIRT</sequence>
<gene>
    <name evidence="2" type="ORF">S01H4_45367</name>
</gene>
<evidence type="ECO:0000313" key="2">
    <source>
        <dbReference type="EMBL" id="GAG98595.1"/>
    </source>
</evidence>
<keyword evidence="1" id="KW-1133">Transmembrane helix</keyword>
<dbReference type="EMBL" id="BART01025251">
    <property type="protein sequence ID" value="GAG98595.1"/>
    <property type="molecule type" value="Genomic_DNA"/>
</dbReference>
<reference evidence="2" key="1">
    <citation type="journal article" date="2014" name="Front. Microbiol.">
        <title>High frequency of phylogenetically diverse reductive dehalogenase-homologous genes in deep subseafloor sedimentary metagenomes.</title>
        <authorList>
            <person name="Kawai M."/>
            <person name="Futagami T."/>
            <person name="Toyoda A."/>
            <person name="Takaki Y."/>
            <person name="Nishi S."/>
            <person name="Hori S."/>
            <person name="Arai W."/>
            <person name="Tsubouchi T."/>
            <person name="Morono Y."/>
            <person name="Uchiyama I."/>
            <person name="Ito T."/>
            <person name="Fujiyama A."/>
            <person name="Inagaki F."/>
            <person name="Takami H."/>
        </authorList>
    </citation>
    <scope>NUCLEOTIDE SEQUENCE</scope>
    <source>
        <strain evidence="2">Expedition CK06-06</strain>
    </source>
</reference>
<name>X1BU78_9ZZZZ</name>
<dbReference type="AlphaFoldDB" id="X1BU78"/>